<evidence type="ECO:0000256" key="2">
    <source>
        <dbReference type="ARBA" id="ARBA00012217"/>
    </source>
</evidence>
<dbReference type="PROSITE" id="PS01057">
    <property type="entry name" value="SAICAR_SYNTHETASE_1"/>
    <property type="match status" value="1"/>
</dbReference>
<dbReference type="Proteomes" id="UP000285430">
    <property type="component" value="Unassembled WGS sequence"/>
</dbReference>
<dbReference type="GO" id="GO:0005737">
    <property type="term" value="C:cytoplasm"/>
    <property type="evidence" value="ECO:0007669"/>
    <property type="project" value="TreeGrafter"/>
</dbReference>
<sequence>MCPTCTNQGEVPVDSLPIAFINQMSAIVGEAEARTHGYLAQIAATPALSSTELNLPGPVTKHVGKVRDVYVLPERKQVVLVSTDRQSAFDRQLTSVPSKGQVLTLTSSWWFNATRHIVPNHMIANPHPAAVICKQATVFPVEFVVRGYITGSTSTSMWTNYAKGSRDFCGHKLQDGYKQHQKLPENLVTPTVTASSSFSPPNASSIQTKDDVHDELISGAEVVSSGRMTQAQWDYCHTKSLELFAFGQATAATRGLILVDTKYEFGIDSTTGEILLIDEIHTPDSSRYWLAASYDERMASGISPENIDKEFLRLWFRDHCDPYNDAVLPEAPKDLVHELSRRYILLYELITGNQFEFRNPSLQDTVGPFFG</sequence>
<dbReference type="EMBL" id="QUTH01003425">
    <property type="protein sequence ID" value="RHZ19472.1"/>
    <property type="molecule type" value="Genomic_DNA"/>
</dbReference>
<dbReference type="UniPathway" id="UPA00074">
    <property type="reaction ID" value="UER00131"/>
</dbReference>
<evidence type="ECO:0000313" key="12">
    <source>
        <dbReference type="Proteomes" id="UP000285712"/>
    </source>
</evidence>
<dbReference type="EMBL" id="QUTG01003341">
    <property type="protein sequence ID" value="RHY91985.1"/>
    <property type="molecule type" value="Genomic_DNA"/>
</dbReference>
<keyword evidence="4" id="KW-0547">Nucleotide-binding</keyword>
<evidence type="ECO:0000259" key="8">
    <source>
        <dbReference type="Pfam" id="PF01259"/>
    </source>
</evidence>
<dbReference type="InterPro" id="IPR018236">
    <property type="entry name" value="SAICAR_synthetase_CS"/>
</dbReference>
<evidence type="ECO:0000256" key="6">
    <source>
        <dbReference type="ARBA" id="ARBA00022840"/>
    </source>
</evidence>
<dbReference type="HAMAP" id="MF_00137">
    <property type="entry name" value="SAICAR_synth"/>
    <property type="match status" value="1"/>
</dbReference>
<dbReference type="Gene3D" id="3.30.470.20">
    <property type="entry name" value="ATP-grasp fold, B domain"/>
    <property type="match status" value="1"/>
</dbReference>
<evidence type="ECO:0000256" key="7">
    <source>
        <dbReference type="ARBA" id="ARBA00030409"/>
    </source>
</evidence>
<dbReference type="GO" id="GO:0004639">
    <property type="term" value="F:phosphoribosylaminoimidazolesuccinocarboxamide synthase activity"/>
    <property type="evidence" value="ECO:0007669"/>
    <property type="project" value="UniProtKB-EC"/>
</dbReference>
<name>A0A3R7B601_APHAT</name>
<dbReference type="PANTHER" id="PTHR43700:SF1">
    <property type="entry name" value="PHOSPHORIBOSYLAMINOIMIDAZOLE-SUCCINOCARBOXAMIDE SYNTHASE"/>
    <property type="match status" value="1"/>
</dbReference>
<dbReference type="CDD" id="cd01414">
    <property type="entry name" value="SAICAR_synt_Sc"/>
    <property type="match status" value="1"/>
</dbReference>
<dbReference type="GO" id="GO:0005524">
    <property type="term" value="F:ATP binding"/>
    <property type="evidence" value="ECO:0007669"/>
    <property type="project" value="UniProtKB-KW"/>
</dbReference>
<evidence type="ECO:0000313" key="11">
    <source>
        <dbReference type="Proteomes" id="UP000285430"/>
    </source>
</evidence>
<dbReference type="PANTHER" id="PTHR43700">
    <property type="entry name" value="PHOSPHORIBOSYLAMINOIMIDAZOLE-SUCCINOCARBOXAMIDE SYNTHASE"/>
    <property type="match status" value="1"/>
</dbReference>
<dbReference type="EC" id="6.3.2.6" evidence="2"/>
<evidence type="ECO:0000313" key="9">
    <source>
        <dbReference type="EMBL" id="RHY91985.1"/>
    </source>
</evidence>
<keyword evidence="5" id="KW-0658">Purine biosynthesis</keyword>
<keyword evidence="6" id="KW-0067">ATP-binding</keyword>
<keyword evidence="3" id="KW-0436">Ligase</keyword>
<dbReference type="GO" id="GO:0006189">
    <property type="term" value="P:'de novo' IMP biosynthetic process"/>
    <property type="evidence" value="ECO:0007669"/>
    <property type="project" value="UniProtKB-UniPathway"/>
</dbReference>
<evidence type="ECO:0000256" key="5">
    <source>
        <dbReference type="ARBA" id="ARBA00022755"/>
    </source>
</evidence>
<reference evidence="11 12" key="1">
    <citation type="submission" date="2018-08" db="EMBL/GenBank/DDBJ databases">
        <title>Aphanomyces genome sequencing and annotation.</title>
        <authorList>
            <person name="Minardi D."/>
            <person name="Oidtmann B."/>
            <person name="Van Der Giezen M."/>
            <person name="Studholme D.J."/>
        </authorList>
    </citation>
    <scope>NUCLEOTIDE SEQUENCE [LARGE SCALE GENOMIC DNA]</scope>
    <source>
        <strain evidence="10 11">Da</strain>
        <strain evidence="9 12">Sv</strain>
    </source>
</reference>
<evidence type="ECO:0000256" key="1">
    <source>
        <dbReference type="ARBA" id="ARBA00004672"/>
    </source>
</evidence>
<dbReference type="SUPFAM" id="SSF56104">
    <property type="entry name" value="SAICAR synthase-like"/>
    <property type="match status" value="1"/>
</dbReference>
<gene>
    <name evidence="9" type="ORF">DYB35_001370</name>
    <name evidence="10" type="ORF">DYB37_001963</name>
</gene>
<comment type="pathway">
    <text evidence="1">Purine metabolism; IMP biosynthesis via de novo pathway; 5-amino-1-(5-phospho-D-ribosyl)imidazole-4-carboxamide from 5-amino-1-(5-phospho-D-ribosyl)imidazole-4-carboxylate: step 1/2.</text>
</comment>
<evidence type="ECO:0000256" key="3">
    <source>
        <dbReference type="ARBA" id="ARBA00022598"/>
    </source>
</evidence>
<dbReference type="InterPro" id="IPR028923">
    <property type="entry name" value="SAICAR_synt/ADE2_N"/>
</dbReference>
<organism evidence="10 11">
    <name type="scientific">Aphanomyces astaci</name>
    <name type="common">Crayfish plague agent</name>
    <dbReference type="NCBI Taxonomy" id="112090"/>
    <lineage>
        <taxon>Eukaryota</taxon>
        <taxon>Sar</taxon>
        <taxon>Stramenopiles</taxon>
        <taxon>Oomycota</taxon>
        <taxon>Saprolegniomycetes</taxon>
        <taxon>Saprolegniales</taxon>
        <taxon>Verrucalvaceae</taxon>
        <taxon>Aphanomyces</taxon>
    </lineage>
</organism>
<evidence type="ECO:0000313" key="10">
    <source>
        <dbReference type="EMBL" id="RHZ19472.1"/>
    </source>
</evidence>
<dbReference type="PROSITE" id="PS01058">
    <property type="entry name" value="SAICAR_SYNTHETASE_2"/>
    <property type="match status" value="1"/>
</dbReference>
<dbReference type="VEuPathDB" id="FungiDB:H257_11751"/>
<feature type="domain" description="SAICAR synthetase/ADE2 N-terminal" evidence="8">
    <location>
        <begin position="63"/>
        <end position="326"/>
    </location>
</feature>
<evidence type="ECO:0000256" key="4">
    <source>
        <dbReference type="ARBA" id="ARBA00022741"/>
    </source>
</evidence>
<dbReference type="Gene3D" id="3.30.200.20">
    <property type="entry name" value="Phosphorylase Kinase, domain 1"/>
    <property type="match status" value="1"/>
</dbReference>
<dbReference type="Proteomes" id="UP000285712">
    <property type="component" value="Unassembled WGS sequence"/>
</dbReference>
<dbReference type="Pfam" id="PF01259">
    <property type="entry name" value="SAICAR_synt"/>
    <property type="match status" value="1"/>
</dbReference>
<accession>A0A3R7B601</accession>
<dbReference type="AlphaFoldDB" id="A0A3R7B601"/>
<comment type="caution">
    <text evidence="10">The sequence shown here is derived from an EMBL/GenBank/DDBJ whole genome shotgun (WGS) entry which is preliminary data.</text>
</comment>
<protein>
    <recommendedName>
        <fullName evidence="2">phosphoribosylaminoimidazolesuccinocarboxamide synthase</fullName>
        <ecNumber evidence="2">6.3.2.6</ecNumber>
    </recommendedName>
    <alternativeName>
        <fullName evidence="7">SAICAR synthetase</fullName>
    </alternativeName>
</protein>
<proteinExistence type="inferred from homology"/>